<dbReference type="Proteomes" id="UP000821865">
    <property type="component" value="Chromosome 10"/>
</dbReference>
<accession>A0ACB8DP88</accession>
<proteinExistence type="predicted"/>
<sequence length="186" mass="21060">MHSGQSEEALLKFLKDAEIVPPYWMQKHQETTHICDQLLYHFNYSLKASGPDDYGTAVWWTSMEEGSELQIDIGQSRRGGHTSFGRGRSSLLPRREASESGGRFSCKFCSYASNNGANLQRHVRVHTGEKPFKCRHCPAAFSQSGNYKRHLRNHGTEEQFKWRPRPTVVSRSAALVRATSTSEGQT</sequence>
<reference evidence="1" key="1">
    <citation type="submission" date="2020-05" db="EMBL/GenBank/DDBJ databases">
        <title>Large-scale comparative analyses of tick genomes elucidate their genetic diversity and vector capacities.</title>
        <authorList>
            <person name="Jia N."/>
            <person name="Wang J."/>
            <person name="Shi W."/>
            <person name="Du L."/>
            <person name="Sun Y."/>
            <person name="Zhan W."/>
            <person name="Jiang J."/>
            <person name="Wang Q."/>
            <person name="Zhang B."/>
            <person name="Ji P."/>
            <person name="Sakyi L.B."/>
            <person name="Cui X."/>
            <person name="Yuan T."/>
            <person name="Jiang B."/>
            <person name="Yang W."/>
            <person name="Lam T.T.-Y."/>
            <person name="Chang Q."/>
            <person name="Ding S."/>
            <person name="Wang X."/>
            <person name="Zhu J."/>
            <person name="Ruan X."/>
            <person name="Zhao L."/>
            <person name="Wei J."/>
            <person name="Que T."/>
            <person name="Du C."/>
            <person name="Cheng J."/>
            <person name="Dai P."/>
            <person name="Han X."/>
            <person name="Huang E."/>
            <person name="Gao Y."/>
            <person name="Liu J."/>
            <person name="Shao H."/>
            <person name="Ye R."/>
            <person name="Li L."/>
            <person name="Wei W."/>
            <person name="Wang X."/>
            <person name="Wang C."/>
            <person name="Yang T."/>
            <person name="Huo Q."/>
            <person name="Li W."/>
            <person name="Guo W."/>
            <person name="Chen H."/>
            <person name="Zhou L."/>
            <person name="Ni X."/>
            <person name="Tian J."/>
            <person name="Zhou Y."/>
            <person name="Sheng Y."/>
            <person name="Liu T."/>
            <person name="Pan Y."/>
            <person name="Xia L."/>
            <person name="Li J."/>
            <person name="Zhao F."/>
            <person name="Cao W."/>
        </authorList>
    </citation>
    <scope>NUCLEOTIDE SEQUENCE</scope>
    <source>
        <strain evidence="1">Dsil-2018</strain>
    </source>
</reference>
<gene>
    <name evidence="1" type="ORF">HPB49_014365</name>
</gene>
<comment type="caution">
    <text evidence="1">The sequence shown here is derived from an EMBL/GenBank/DDBJ whole genome shotgun (WGS) entry which is preliminary data.</text>
</comment>
<protein>
    <submittedName>
        <fullName evidence="1">Uncharacterized protein</fullName>
    </submittedName>
</protein>
<evidence type="ECO:0000313" key="2">
    <source>
        <dbReference type="Proteomes" id="UP000821865"/>
    </source>
</evidence>
<keyword evidence="2" id="KW-1185">Reference proteome</keyword>
<name>A0ACB8DP88_DERSI</name>
<evidence type="ECO:0000313" key="1">
    <source>
        <dbReference type="EMBL" id="KAH7974352.1"/>
    </source>
</evidence>
<dbReference type="EMBL" id="CM023479">
    <property type="protein sequence ID" value="KAH7974352.1"/>
    <property type="molecule type" value="Genomic_DNA"/>
</dbReference>
<organism evidence="1 2">
    <name type="scientific">Dermacentor silvarum</name>
    <name type="common">Tick</name>
    <dbReference type="NCBI Taxonomy" id="543639"/>
    <lineage>
        <taxon>Eukaryota</taxon>
        <taxon>Metazoa</taxon>
        <taxon>Ecdysozoa</taxon>
        <taxon>Arthropoda</taxon>
        <taxon>Chelicerata</taxon>
        <taxon>Arachnida</taxon>
        <taxon>Acari</taxon>
        <taxon>Parasitiformes</taxon>
        <taxon>Ixodida</taxon>
        <taxon>Ixodoidea</taxon>
        <taxon>Ixodidae</taxon>
        <taxon>Rhipicephalinae</taxon>
        <taxon>Dermacentor</taxon>
    </lineage>
</organism>